<evidence type="ECO:0000313" key="2">
    <source>
        <dbReference type="EMBL" id="MFD2566198.1"/>
    </source>
</evidence>
<gene>
    <name evidence="2" type="ORF">ACFSRZ_02365</name>
</gene>
<evidence type="ECO:0000256" key="1">
    <source>
        <dbReference type="SAM" id="SignalP"/>
    </source>
</evidence>
<keyword evidence="1" id="KW-0732">Signal</keyword>
<organism evidence="2 3">
    <name type="scientific">Pseudotenacibaculum haliotis</name>
    <dbReference type="NCBI Taxonomy" id="1862138"/>
    <lineage>
        <taxon>Bacteria</taxon>
        <taxon>Pseudomonadati</taxon>
        <taxon>Bacteroidota</taxon>
        <taxon>Flavobacteriia</taxon>
        <taxon>Flavobacteriales</taxon>
        <taxon>Flavobacteriaceae</taxon>
        <taxon>Pseudotenacibaculum</taxon>
    </lineage>
</organism>
<dbReference type="InterPro" id="IPR019619">
    <property type="entry name" value="DUF2490"/>
</dbReference>
<dbReference type="Proteomes" id="UP001597508">
    <property type="component" value="Unassembled WGS sequence"/>
</dbReference>
<feature type="chain" id="PRO_5047463107" evidence="1">
    <location>
        <begin position="20"/>
        <end position="226"/>
    </location>
</feature>
<protein>
    <submittedName>
        <fullName evidence="2">DUF2490 domain-containing protein</fullName>
    </submittedName>
</protein>
<sequence length="226" mass="26337">MRKALITFSFLILSSLLYAQSSYRLGAIPRININQKLENNWKINYKVESRAIISEGLLSGSSNPNFRYSLTDVSSLVSKKVGLNNSVAVGYLARFREGAIDHRFMQQFTIVSRYNAFRLAHRFATDQTFRKDLSDVFRLRYRIGIEIPLDGYAVDKREFYIKINNEYLNSFSASNHDLEIRLVPLLGYVFEDANKIEFGLDYRTDRFLDNATRNNLWITINWFLSI</sequence>
<reference evidence="3" key="1">
    <citation type="journal article" date="2019" name="Int. J. Syst. Evol. Microbiol.">
        <title>The Global Catalogue of Microorganisms (GCM) 10K type strain sequencing project: providing services to taxonomists for standard genome sequencing and annotation.</title>
        <authorList>
            <consortium name="The Broad Institute Genomics Platform"/>
            <consortium name="The Broad Institute Genome Sequencing Center for Infectious Disease"/>
            <person name="Wu L."/>
            <person name="Ma J."/>
        </authorList>
    </citation>
    <scope>NUCLEOTIDE SEQUENCE [LARGE SCALE GENOMIC DNA]</scope>
    <source>
        <strain evidence="3">KCTC 52127</strain>
    </source>
</reference>
<dbReference type="EMBL" id="JBHULH010000001">
    <property type="protein sequence ID" value="MFD2566198.1"/>
    <property type="molecule type" value="Genomic_DNA"/>
</dbReference>
<dbReference type="Pfam" id="PF10677">
    <property type="entry name" value="DUF2490"/>
    <property type="match status" value="1"/>
</dbReference>
<evidence type="ECO:0000313" key="3">
    <source>
        <dbReference type="Proteomes" id="UP001597508"/>
    </source>
</evidence>
<dbReference type="RefSeq" id="WP_379664917.1">
    <property type="nucleotide sequence ID" value="NZ_JBHULH010000001.1"/>
</dbReference>
<keyword evidence="3" id="KW-1185">Reference proteome</keyword>
<name>A0ABW5LMW6_9FLAO</name>
<accession>A0ABW5LMW6</accession>
<comment type="caution">
    <text evidence="2">The sequence shown here is derived from an EMBL/GenBank/DDBJ whole genome shotgun (WGS) entry which is preliminary data.</text>
</comment>
<proteinExistence type="predicted"/>
<feature type="signal peptide" evidence="1">
    <location>
        <begin position="1"/>
        <end position="19"/>
    </location>
</feature>